<dbReference type="PANTHER" id="PTHR13285">
    <property type="entry name" value="ACYLTRANSFERASE"/>
    <property type="match status" value="1"/>
</dbReference>
<keyword evidence="10" id="KW-1185">Reference proteome</keyword>
<dbReference type="InterPro" id="IPR051085">
    <property type="entry name" value="MB_O-acyltransferase"/>
</dbReference>
<feature type="transmembrane region" description="Helical" evidence="8">
    <location>
        <begin position="105"/>
        <end position="133"/>
    </location>
</feature>
<dbReference type="Proteomes" id="UP000470771">
    <property type="component" value="Unassembled WGS sequence"/>
</dbReference>
<proteinExistence type="inferred from homology"/>
<dbReference type="PIRSF" id="PIRSF016636">
    <property type="entry name" value="AlgI_DltB"/>
    <property type="match status" value="1"/>
</dbReference>
<evidence type="ECO:0000313" key="9">
    <source>
        <dbReference type="EMBL" id="NBG66150.1"/>
    </source>
</evidence>
<dbReference type="PANTHER" id="PTHR13285:SF18">
    <property type="entry name" value="PROTEIN-CYSTEINE N-PALMITOYLTRANSFERASE RASP"/>
    <property type="match status" value="1"/>
</dbReference>
<comment type="subcellular location">
    <subcellularLocation>
        <location evidence="1">Cell membrane</location>
        <topology evidence="1">Multi-pass membrane protein</topology>
    </subcellularLocation>
</comment>
<evidence type="ECO:0000256" key="5">
    <source>
        <dbReference type="ARBA" id="ARBA00022989"/>
    </source>
</evidence>
<keyword evidence="3 7" id="KW-1003">Cell membrane</keyword>
<sequence length="474" mass="55419">MLFNSLEFILFLIIVFGLYWFVPFKKLKYQNLFILVISYFFYAWWDWRFLFLMFFSSLLDYLIGLSIEHSNNQSKRKALLIISVVVNIGLLSFFKYFNFFVDTCIAAFASVGINLGSNTLNIILPVGISFYTFQTLSYTIDIYRNEIQATRDAISYFAFVGFFPQLVAGPIERAKNLLPQFQQKRNFDFKFAKDGALQVLWGLFKKVAIADVIGQQTELILAGYEGMSASTLVYGIMLIGVQIYADFSSYSDIAIGVGKLFGFRIMKNFDYPLFAMNISDFFRRWHISLYAWFRDYVFFPLGGVRKRGWYLFRNVMIIFALTGLWHGADSAKFIVMGLIYGLMVWATISWQLKTKRRRKEKLSILPSPRQLLLMVWVFILYAIPCIFFISPDFESSLGYFYQIFEAEFWVMPNGLNKLLPVATLFIIDWLGKAKEHPLHIGHWPGILRWSFYYTLLFLILYLNDGGSPYIYFQF</sequence>
<organism evidence="9 10">
    <name type="scientific">Acidiluteibacter ferrifornacis</name>
    <dbReference type="NCBI Taxonomy" id="2692424"/>
    <lineage>
        <taxon>Bacteria</taxon>
        <taxon>Pseudomonadati</taxon>
        <taxon>Bacteroidota</taxon>
        <taxon>Flavobacteriia</taxon>
        <taxon>Flavobacteriales</taxon>
        <taxon>Cryomorphaceae</taxon>
        <taxon>Acidiluteibacter</taxon>
    </lineage>
</organism>
<gene>
    <name evidence="9" type="ORF">GQN54_08460</name>
</gene>
<reference evidence="9 10" key="1">
    <citation type="submission" date="2019-12" db="EMBL/GenBank/DDBJ databases">
        <authorList>
            <person name="Zhao J."/>
        </authorList>
    </citation>
    <scope>NUCLEOTIDE SEQUENCE [LARGE SCALE GENOMIC DNA]</scope>
    <source>
        <strain evidence="9 10">S-15</strain>
    </source>
</reference>
<dbReference type="EMBL" id="WWNE01000006">
    <property type="protein sequence ID" value="NBG66150.1"/>
    <property type="molecule type" value="Genomic_DNA"/>
</dbReference>
<feature type="transmembrane region" description="Helical" evidence="8">
    <location>
        <begin position="451"/>
        <end position="472"/>
    </location>
</feature>
<feature type="transmembrane region" description="Helical" evidence="8">
    <location>
        <begin position="79"/>
        <end position="99"/>
    </location>
</feature>
<dbReference type="AlphaFoldDB" id="A0A6N9NLN4"/>
<dbReference type="InterPro" id="IPR004299">
    <property type="entry name" value="MBOAT_fam"/>
</dbReference>
<dbReference type="GO" id="GO:0042121">
    <property type="term" value="P:alginic acid biosynthetic process"/>
    <property type="evidence" value="ECO:0007669"/>
    <property type="project" value="InterPro"/>
</dbReference>
<evidence type="ECO:0000313" key="10">
    <source>
        <dbReference type="Proteomes" id="UP000470771"/>
    </source>
</evidence>
<keyword evidence="5 8" id="KW-1133">Transmembrane helix</keyword>
<evidence type="ECO:0000256" key="8">
    <source>
        <dbReference type="SAM" id="Phobius"/>
    </source>
</evidence>
<dbReference type="PIRSF" id="PIRSF500217">
    <property type="entry name" value="AlgI"/>
    <property type="match status" value="1"/>
</dbReference>
<evidence type="ECO:0000256" key="4">
    <source>
        <dbReference type="ARBA" id="ARBA00022692"/>
    </source>
</evidence>
<feature type="transmembrane region" description="Helical" evidence="8">
    <location>
        <begin position="371"/>
        <end position="389"/>
    </location>
</feature>
<dbReference type="InterPro" id="IPR024194">
    <property type="entry name" value="Ac/AlaTfrase_AlgI/DltB"/>
</dbReference>
<keyword evidence="7" id="KW-0012">Acyltransferase</keyword>
<feature type="transmembrane region" description="Helical" evidence="8">
    <location>
        <begin position="227"/>
        <end position="245"/>
    </location>
</feature>
<keyword evidence="6 7" id="KW-0472">Membrane</keyword>
<feature type="transmembrane region" description="Helical" evidence="8">
    <location>
        <begin position="310"/>
        <end position="327"/>
    </location>
</feature>
<feature type="transmembrane region" description="Helical" evidence="8">
    <location>
        <begin position="153"/>
        <end position="171"/>
    </location>
</feature>
<evidence type="ECO:0000256" key="1">
    <source>
        <dbReference type="ARBA" id="ARBA00004651"/>
    </source>
</evidence>
<dbReference type="GO" id="GO:0016746">
    <property type="term" value="F:acyltransferase activity"/>
    <property type="evidence" value="ECO:0007669"/>
    <property type="project" value="UniProtKB-KW"/>
</dbReference>
<protein>
    <submittedName>
        <fullName evidence="9">MBOAT family protein</fullName>
    </submittedName>
</protein>
<dbReference type="GO" id="GO:0005886">
    <property type="term" value="C:plasma membrane"/>
    <property type="evidence" value="ECO:0007669"/>
    <property type="project" value="UniProtKB-SubCell"/>
</dbReference>
<comment type="similarity">
    <text evidence="2 7">Belongs to the membrane-bound acyltransferase family.</text>
</comment>
<dbReference type="Pfam" id="PF03062">
    <property type="entry name" value="MBOAT"/>
    <property type="match status" value="1"/>
</dbReference>
<feature type="transmembrane region" description="Helical" evidence="8">
    <location>
        <begin position="6"/>
        <end position="22"/>
    </location>
</feature>
<feature type="transmembrane region" description="Helical" evidence="8">
    <location>
        <begin position="333"/>
        <end position="350"/>
    </location>
</feature>
<feature type="transmembrane region" description="Helical" evidence="8">
    <location>
        <begin position="51"/>
        <end position="67"/>
    </location>
</feature>
<keyword evidence="4 8" id="KW-0812">Transmembrane</keyword>
<evidence type="ECO:0000256" key="3">
    <source>
        <dbReference type="ARBA" id="ARBA00022475"/>
    </source>
</evidence>
<feature type="transmembrane region" description="Helical" evidence="8">
    <location>
        <begin position="409"/>
        <end position="430"/>
    </location>
</feature>
<comment type="caution">
    <text evidence="9">The sequence shown here is derived from an EMBL/GenBank/DDBJ whole genome shotgun (WGS) entry which is preliminary data.</text>
</comment>
<evidence type="ECO:0000256" key="6">
    <source>
        <dbReference type="ARBA" id="ARBA00023136"/>
    </source>
</evidence>
<keyword evidence="7" id="KW-0808">Transferase</keyword>
<accession>A0A6N9NLN4</accession>
<name>A0A6N9NLN4_9FLAO</name>
<dbReference type="InterPro" id="IPR028362">
    <property type="entry name" value="AlgI"/>
</dbReference>
<evidence type="ECO:0000256" key="7">
    <source>
        <dbReference type="PIRNR" id="PIRNR016636"/>
    </source>
</evidence>
<evidence type="ECO:0000256" key="2">
    <source>
        <dbReference type="ARBA" id="ARBA00010323"/>
    </source>
</evidence>